<protein>
    <submittedName>
        <fullName evidence="1">Uncharacterized protein</fullName>
    </submittedName>
</protein>
<dbReference type="Proteomes" id="UP000562492">
    <property type="component" value="Unassembled WGS sequence"/>
</dbReference>
<evidence type="ECO:0000313" key="1">
    <source>
        <dbReference type="EMBL" id="MBB6580023.1"/>
    </source>
</evidence>
<keyword evidence="2" id="KW-1185">Reference proteome</keyword>
<organism evidence="1 2">
    <name type="scientific">Comamonas odontotermitis</name>
    <dbReference type="NCBI Taxonomy" id="379895"/>
    <lineage>
        <taxon>Bacteria</taxon>
        <taxon>Pseudomonadati</taxon>
        <taxon>Pseudomonadota</taxon>
        <taxon>Betaproteobacteria</taxon>
        <taxon>Burkholderiales</taxon>
        <taxon>Comamonadaceae</taxon>
        <taxon>Comamonas</taxon>
    </lineage>
</organism>
<evidence type="ECO:0000313" key="2">
    <source>
        <dbReference type="Proteomes" id="UP000562492"/>
    </source>
</evidence>
<sequence>MTRLFEFADSEISHIEPLPDGLVVRFAAAMLRVSGADGAAFSGTSVAQGYTDRLSLVLTDVLVTGDTAACIGRLAEGQLVLAQKRLRALPVPSLYAADGATAVNGAGLRLELQGAQGAWLRIDATGLRCEEAAGAQFHEVFQC</sequence>
<name>A0ABR6RLH4_9BURK</name>
<dbReference type="EMBL" id="JACHKZ010000049">
    <property type="protein sequence ID" value="MBB6580023.1"/>
    <property type="molecule type" value="Genomic_DNA"/>
</dbReference>
<accession>A0ABR6RLH4</accession>
<dbReference type="RefSeq" id="WP_184711679.1">
    <property type="nucleotide sequence ID" value="NZ_JACHKZ010000049.1"/>
</dbReference>
<reference evidence="1 2" key="1">
    <citation type="submission" date="2020-08" db="EMBL/GenBank/DDBJ databases">
        <title>Functional genomics of gut bacteria from endangered species of beetles.</title>
        <authorList>
            <person name="Carlos-Shanley C."/>
        </authorList>
    </citation>
    <scope>NUCLEOTIDE SEQUENCE [LARGE SCALE GENOMIC DNA]</scope>
    <source>
        <strain evidence="1 2">S00124</strain>
    </source>
</reference>
<proteinExistence type="predicted"/>
<gene>
    <name evidence="1" type="ORF">HNP33_004149</name>
</gene>
<comment type="caution">
    <text evidence="1">The sequence shown here is derived from an EMBL/GenBank/DDBJ whole genome shotgun (WGS) entry which is preliminary data.</text>
</comment>